<dbReference type="EMBL" id="VMNH01000005">
    <property type="protein sequence ID" value="TVO76842.1"/>
    <property type="molecule type" value="Genomic_DNA"/>
</dbReference>
<evidence type="ECO:0000256" key="4">
    <source>
        <dbReference type="ARBA" id="ARBA00022448"/>
    </source>
</evidence>
<evidence type="ECO:0000256" key="7">
    <source>
        <dbReference type="ARBA" id="ARBA00022927"/>
    </source>
</evidence>
<feature type="compositionally biased region" description="Polar residues" evidence="14">
    <location>
        <begin position="33"/>
        <end position="68"/>
    </location>
</feature>
<evidence type="ECO:0000256" key="1">
    <source>
        <dbReference type="ARBA" id="ARBA00004429"/>
    </source>
</evidence>
<dbReference type="PANTHER" id="PTHR12428">
    <property type="entry name" value="OXA1"/>
    <property type="match status" value="1"/>
</dbReference>
<comment type="caution">
    <text evidence="13">Lacks conserved residue(s) required for the propagation of feature annotation.</text>
</comment>
<dbReference type="GO" id="GO:0051205">
    <property type="term" value="P:protein insertion into membrane"/>
    <property type="evidence" value="ECO:0007669"/>
    <property type="project" value="TreeGrafter"/>
</dbReference>
<keyword evidence="10 13" id="KW-0143">Chaperone</keyword>
<dbReference type="GO" id="GO:0015031">
    <property type="term" value="P:protein transport"/>
    <property type="evidence" value="ECO:0007669"/>
    <property type="project" value="UniProtKB-KW"/>
</dbReference>
<dbReference type="CDD" id="cd19961">
    <property type="entry name" value="EcYidC-like_peri"/>
    <property type="match status" value="1"/>
</dbReference>
<dbReference type="InterPro" id="IPR028055">
    <property type="entry name" value="YidC/Oxa/ALB_C"/>
</dbReference>
<keyword evidence="4 13" id="KW-0813">Transport</keyword>
<dbReference type="CDD" id="cd20070">
    <property type="entry name" value="5TM_YidC_Alb3"/>
    <property type="match status" value="1"/>
</dbReference>
<dbReference type="Proteomes" id="UP000316649">
    <property type="component" value="Unassembled WGS sequence"/>
</dbReference>
<feature type="domain" description="Membrane insertase YidC N-terminal" evidence="16">
    <location>
        <begin position="88"/>
        <end position="364"/>
    </location>
</feature>
<comment type="subcellular location">
    <subcellularLocation>
        <location evidence="1">Cell inner membrane</location>
        <topology evidence="1">Multi-pass membrane protein</topology>
    </subcellularLocation>
    <subcellularLocation>
        <location evidence="13">Cell membrane</location>
        <topology evidence="13">Multi-pass membrane protein</topology>
    </subcellularLocation>
</comment>
<dbReference type="InterPro" id="IPR019998">
    <property type="entry name" value="Membr_insert_YidC"/>
</dbReference>
<evidence type="ECO:0000259" key="15">
    <source>
        <dbReference type="Pfam" id="PF02096"/>
    </source>
</evidence>
<evidence type="ECO:0000256" key="12">
    <source>
        <dbReference type="ARBA" id="ARBA00033342"/>
    </source>
</evidence>
<evidence type="ECO:0000256" key="9">
    <source>
        <dbReference type="ARBA" id="ARBA00023136"/>
    </source>
</evidence>
<keyword evidence="8 13" id="KW-1133">Transmembrane helix</keyword>
<dbReference type="OrthoDB" id="9780552at2"/>
<feature type="domain" description="Membrane insertase YidC/Oxa/ALB C-terminal" evidence="15">
    <location>
        <begin position="375"/>
        <end position="553"/>
    </location>
</feature>
<feature type="compositionally biased region" description="Low complexity" evidence="14">
    <location>
        <begin position="69"/>
        <end position="85"/>
    </location>
</feature>
<dbReference type="HAMAP" id="MF_01810">
    <property type="entry name" value="YidC_type1"/>
    <property type="match status" value="1"/>
</dbReference>
<evidence type="ECO:0000256" key="8">
    <source>
        <dbReference type="ARBA" id="ARBA00022989"/>
    </source>
</evidence>
<dbReference type="NCBIfam" id="NF002353">
    <property type="entry name" value="PRK01318.1-4"/>
    <property type="match status" value="1"/>
</dbReference>
<dbReference type="InterPro" id="IPR038221">
    <property type="entry name" value="YidC_periplasmic_sf"/>
</dbReference>
<dbReference type="InterPro" id="IPR001708">
    <property type="entry name" value="YidC/ALB3/OXA1/COX18"/>
</dbReference>
<keyword evidence="9 13" id="KW-0472">Membrane</keyword>
<accession>A0A558DTB2</accession>
<evidence type="ECO:0000256" key="14">
    <source>
        <dbReference type="SAM" id="MobiDB-lite"/>
    </source>
</evidence>
<dbReference type="RefSeq" id="WP_144357971.1">
    <property type="nucleotide sequence ID" value="NZ_VMNH01000005.1"/>
</dbReference>
<dbReference type="AlphaFoldDB" id="A0A558DTB2"/>
<dbReference type="NCBIfam" id="TIGR03593">
    <property type="entry name" value="yidC_nterm"/>
    <property type="match status" value="1"/>
</dbReference>
<dbReference type="PANTHER" id="PTHR12428:SF65">
    <property type="entry name" value="CYTOCHROME C OXIDASE ASSEMBLY PROTEIN COX18, MITOCHONDRIAL"/>
    <property type="match status" value="1"/>
</dbReference>
<evidence type="ECO:0000256" key="6">
    <source>
        <dbReference type="ARBA" id="ARBA00022692"/>
    </source>
</evidence>
<evidence type="ECO:0000256" key="10">
    <source>
        <dbReference type="ARBA" id="ARBA00023186"/>
    </source>
</evidence>
<evidence type="ECO:0000256" key="11">
    <source>
        <dbReference type="ARBA" id="ARBA00033245"/>
    </source>
</evidence>
<evidence type="ECO:0000256" key="2">
    <source>
        <dbReference type="ARBA" id="ARBA00010527"/>
    </source>
</evidence>
<protein>
    <recommendedName>
        <fullName evidence="3 13">Membrane protein insertase YidC</fullName>
    </recommendedName>
    <alternativeName>
        <fullName evidence="12 13">Foldase YidC</fullName>
    </alternativeName>
    <alternativeName>
        <fullName evidence="11 13">Membrane integrase YidC</fullName>
    </alternativeName>
    <alternativeName>
        <fullName evidence="13">Membrane protein YidC</fullName>
    </alternativeName>
</protein>
<keyword evidence="18" id="KW-1185">Reference proteome</keyword>
<feature type="region of interest" description="Disordered" evidence="14">
    <location>
        <begin position="31"/>
        <end position="85"/>
    </location>
</feature>
<organism evidence="17 18">
    <name type="scientific">Sedimenticola selenatireducens</name>
    <dbReference type="NCBI Taxonomy" id="191960"/>
    <lineage>
        <taxon>Bacteria</taxon>
        <taxon>Pseudomonadati</taxon>
        <taxon>Pseudomonadota</taxon>
        <taxon>Gammaproteobacteria</taxon>
        <taxon>Chromatiales</taxon>
        <taxon>Sedimenticolaceae</taxon>
        <taxon>Sedimenticola</taxon>
    </lineage>
</organism>
<feature type="transmembrane region" description="Helical" evidence="13">
    <location>
        <begin position="438"/>
        <end position="461"/>
    </location>
</feature>
<dbReference type="InterPro" id="IPR047196">
    <property type="entry name" value="YidC_ALB_C"/>
</dbReference>
<evidence type="ECO:0000313" key="18">
    <source>
        <dbReference type="Proteomes" id="UP000316649"/>
    </source>
</evidence>
<dbReference type="GO" id="GO:0005886">
    <property type="term" value="C:plasma membrane"/>
    <property type="evidence" value="ECO:0007669"/>
    <property type="project" value="UniProtKB-SubCell"/>
</dbReference>
<comment type="function">
    <text evidence="13">Required for the insertion and/or proper folding and/or complex formation of integral membrane proteins into the membrane. Involved in integration of membrane proteins that insert both dependently and independently of the Sec translocase complex, as well as at least some lipoproteins. Aids folding of multispanning membrane proteins.</text>
</comment>
<proteinExistence type="inferred from homology"/>
<dbReference type="Pfam" id="PF14849">
    <property type="entry name" value="YidC_periplas"/>
    <property type="match status" value="1"/>
</dbReference>
<evidence type="ECO:0000259" key="16">
    <source>
        <dbReference type="Pfam" id="PF14849"/>
    </source>
</evidence>
<dbReference type="NCBIfam" id="TIGR03592">
    <property type="entry name" value="yidC_oxa1_cterm"/>
    <property type="match status" value="1"/>
</dbReference>
<evidence type="ECO:0000256" key="3">
    <source>
        <dbReference type="ARBA" id="ARBA00015325"/>
    </source>
</evidence>
<dbReference type="NCBIfam" id="NF002352">
    <property type="entry name" value="PRK01318.1-3"/>
    <property type="match status" value="1"/>
</dbReference>
<keyword evidence="7 13" id="KW-0653">Protein transport</keyword>
<feature type="transmembrane region" description="Helical" evidence="13">
    <location>
        <begin position="514"/>
        <end position="538"/>
    </location>
</feature>
<dbReference type="PRINTS" id="PR00701">
    <property type="entry name" value="60KDINNERMP"/>
</dbReference>
<evidence type="ECO:0000256" key="13">
    <source>
        <dbReference type="HAMAP-Rule" id="MF_01810"/>
    </source>
</evidence>
<evidence type="ECO:0000313" key="17">
    <source>
        <dbReference type="EMBL" id="TVO76842.1"/>
    </source>
</evidence>
<keyword evidence="5 13" id="KW-1003">Cell membrane</keyword>
<dbReference type="Gene3D" id="2.70.98.90">
    <property type="match status" value="1"/>
</dbReference>
<comment type="similarity">
    <text evidence="2 13">Belongs to the OXA1/ALB3/YidC family. Type 1 subfamily.</text>
</comment>
<comment type="caution">
    <text evidence="17">The sequence shown here is derived from an EMBL/GenBank/DDBJ whole genome shotgun (WGS) entry which is preliminary data.</text>
</comment>
<keyword evidence="6 13" id="KW-0812">Transmembrane</keyword>
<reference evidence="17 18" key="1">
    <citation type="submission" date="2019-07" db="EMBL/GenBank/DDBJ databases">
        <title>The pathways for chlorine oxyanion respiration interact through the shared metabolite chlorate.</title>
        <authorList>
            <person name="Barnum T.P."/>
            <person name="Cheng Y."/>
            <person name="Hill K.A."/>
            <person name="Lucas L.N."/>
            <person name="Carlson H.K."/>
            <person name="Coates J.D."/>
        </authorList>
    </citation>
    <scope>NUCLEOTIDE SEQUENCE [LARGE SCALE GENOMIC DNA]</scope>
    <source>
        <strain evidence="17 18">BK-1</strain>
    </source>
</reference>
<evidence type="ECO:0000256" key="5">
    <source>
        <dbReference type="ARBA" id="ARBA00022475"/>
    </source>
</evidence>
<feature type="transmembrane region" description="Helical" evidence="13">
    <location>
        <begin position="375"/>
        <end position="394"/>
    </location>
</feature>
<sequence length="562" mass="62848">MDNLRLILFFSLAFILMMIWQAWEEDYGPKPQLTATTAQPAENSNAQSAIPSASVPGSTGAPTSVPVISSTSAVPQSSPQQQLSVPSVSVKTDLYSMEIGTVGGNIRTVFLNDYPASLGDKVNSFQLMKPEVPDLFIAQSGLIGGEGSHAPSHETPYQASGTHFEMAEGAEQLQVDLFWTSPDGVKVTKRFTYQRGSYLVTVQHIIENGSDKPWVGREYRQLMRTPPANESASSKLIYTYTGGAIYSEENKYEKIDFEDMEEAKLERPVKGGWIAMLQHYFLGAWIPPEDQQGTFYTNVLPGNRYVLGAYTPSVTIANGSAQTFTTGFVASPKLQDELKAISKGLDLSVDYGWLTVIAQPIFWLLKQIQSVVSNWGWSIILLTLMIKLVFYKLSEASYKSMANMRRMTPRIQALKERFGEDKTRLNAAMMELYKKEKINPLGGCLPILVQIPVFISLYWVLLESVEMRQAPFIFWIEDLATKDPFFVLPLIMGISMFIQQKLNPAPPDPMQAKIMMALPFVFTVFFAFFPSGLVLYWVTNNILSIAQQWYITRQIENAAAKA</sequence>
<comment type="subunit">
    <text evidence="13">Interacts with the Sec translocase complex via SecD. Specifically interacts with transmembrane segments of nascent integral membrane proteins during membrane integration.</text>
</comment>
<dbReference type="GO" id="GO:0032977">
    <property type="term" value="F:membrane insertase activity"/>
    <property type="evidence" value="ECO:0007669"/>
    <property type="project" value="InterPro"/>
</dbReference>
<dbReference type="InterPro" id="IPR028053">
    <property type="entry name" value="Membr_insert_YidC_N"/>
</dbReference>
<name>A0A558DTB2_9GAMM</name>
<dbReference type="Pfam" id="PF02096">
    <property type="entry name" value="60KD_IMP"/>
    <property type="match status" value="1"/>
</dbReference>
<dbReference type="PRINTS" id="PR01900">
    <property type="entry name" value="YIDCPROTEIN"/>
</dbReference>
<gene>
    <name evidence="13 17" type="primary">yidC</name>
    <name evidence="17" type="ORF">FHP88_05295</name>
</gene>